<dbReference type="AlphaFoldDB" id="A0A9W9BTF5"/>
<dbReference type="SUPFAM" id="SSF56112">
    <property type="entry name" value="Protein kinase-like (PK-like)"/>
    <property type="match status" value="1"/>
</dbReference>
<protein>
    <recommendedName>
        <fullName evidence="2">Aminoglycoside phosphotransferase domain-containing protein</fullName>
    </recommendedName>
</protein>
<feature type="compositionally biased region" description="Polar residues" evidence="1">
    <location>
        <begin position="1"/>
        <end position="14"/>
    </location>
</feature>
<name>A0A9W9BTF5_9HYPO</name>
<organism evidence="3 4">
    <name type="scientific">Fusarium piperis</name>
    <dbReference type="NCBI Taxonomy" id="1435070"/>
    <lineage>
        <taxon>Eukaryota</taxon>
        <taxon>Fungi</taxon>
        <taxon>Dikarya</taxon>
        <taxon>Ascomycota</taxon>
        <taxon>Pezizomycotina</taxon>
        <taxon>Sordariomycetes</taxon>
        <taxon>Hypocreomycetidae</taxon>
        <taxon>Hypocreales</taxon>
        <taxon>Nectriaceae</taxon>
        <taxon>Fusarium</taxon>
        <taxon>Fusarium solani species complex</taxon>
    </lineage>
</organism>
<feature type="compositionally biased region" description="Polar residues" evidence="1">
    <location>
        <begin position="443"/>
        <end position="457"/>
    </location>
</feature>
<evidence type="ECO:0000313" key="3">
    <source>
        <dbReference type="EMBL" id="KAJ4327199.1"/>
    </source>
</evidence>
<feature type="domain" description="Aminoglycoside phosphotransferase" evidence="2">
    <location>
        <begin position="108"/>
        <end position="341"/>
    </location>
</feature>
<comment type="caution">
    <text evidence="3">The sequence shown here is derived from an EMBL/GenBank/DDBJ whole genome shotgun (WGS) entry which is preliminary data.</text>
</comment>
<dbReference type="Pfam" id="PF01636">
    <property type="entry name" value="APH"/>
    <property type="match status" value="1"/>
</dbReference>
<keyword evidence="4" id="KW-1185">Reference proteome</keyword>
<feature type="compositionally biased region" description="Low complexity" evidence="1">
    <location>
        <begin position="91"/>
        <end position="108"/>
    </location>
</feature>
<dbReference type="InterPro" id="IPR011009">
    <property type="entry name" value="Kinase-like_dom_sf"/>
</dbReference>
<dbReference type="InterPro" id="IPR002575">
    <property type="entry name" value="Aminoglycoside_PTrfase"/>
</dbReference>
<sequence>MSESARSPSPTSTAEYEEHEPFETFQDKVQRLCQLLWPPCDFRIERMKGGFSNRVIGIRVLEKSAVTLEEPGVAPEPPPSPSGKEAEKRGTTPSEENSPSPEGSPTPGDYVLRVPRFQSAHLDYYKRILDLAGIYTTIGVPRVVAIEEDSSTANPIGQPYILQQRLPGQRLDDIWKDLNHNQRLQVAERVAFFFLDIQEATNLSGGLPDFETSKGSPDAIPTKDFKFVDDAEDSKRQIKPQHPADMLCARLLCWHKKYSGPGFGDGPWLGLIEMVKSMQRLNKTFGPDTPTYHFHHGDLFPRNIMVATPDDQTAVVTGILDWDEAHYAPAVVALAPPAWLWLVAYWSDDVEDYVNEEALWVNAPKTPEDDEAKELKAVFDQIVGPEFLRYAYSPDACDARKIWHSAKESIGRSWVVDELFKMLEAWRSGQEGEMENADDEHTTPINTPSTTDGEVDS</sequence>
<proteinExistence type="predicted"/>
<evidence type="ECO:0000313" key="4">
    <source>
        <dbReference type="Proteomes" id="UP001140502"/>
    </source>
</evidence>
<dbReference type="Proteomes" id="UP001140502">
    <property type="component" value="Unassembled WGS sequence"/>
</dbReference>
<accession>A0A9W9BTF5</accession>
<evidence type="ECO:0000259" key="2">
    <source>
        <dbReference type="Pfam" id="PF01636"/>
    </source>
</evidence>
<dbReference type="EMBL" id="JAPEUR010000028">
    <property type="protein sequence ID" value="KAJ4327199.1"/>
    <property type="molecule type" value="Genomic_DNA"/>
</dbReference>
<feature type="region of interest" description="Disordered" evidence="1">
    <location>
        <begin position="69"/>
        <end position="110"/>
    </location>
</feature>
<feature type="region of interest" description="Disordered" evidence="1">
    <location>
        <begin position="430"/>
        <end position="457"/>
    </location>
</feature>
<gene>
    <name evidence="3" type="ORF">N0V84_002329</name>
</gene>
<reference evidence="3" key="1">
    <citation type="submission" date="2022-10" db="EMBL/GenBank/DDBJ databases">
        <title>Tapping the CABI collections for fungal endophytes: first genome assemblies for Collariella, Neodidymelliopsis, Ascochyta clinopodiicola, Didymella pomorum, Didymosphaeria variabile, Neocosmospora piperis and Neocucurbitaria cava.</title>
        <authorList>
            <person name="Hill R."/>
        </authorList>
    </citation>
    <scope>NUCLEOTIDE SEQUENCE</scope>
    <source>
        <strain evidence="3">IMI 366586</strain>
    </source>
</reference>
<feature type="region of interest" description="Disordered" evidence="1">
    <location>
        <begin position="1"/>
        <end position="20"/>
    </location>
</feature>
<dbReference type="Gene3D" id="3.90.1200.10">
    <property type="match status" value="1"/>
</dbReference>
<dbReference type="PANTHER" id="PTHR21310:SF56">
    <property type="entry name" value="AMINOGLYCOSIDE PHOSPHOTRANSFERASE DOMAIN-CONTAINING PROTEIN"/>
    <property type="match status" value="1"/>
</dbReference>
<dbReference type="OrthoDB" id="10003767at2759"/>
<dbReference type="PANTHER" id="PTHR21310">
    <property type="entry name" value="AMINOGLYCOSIDE PHOSPHOTRANSFERASE-RELATED-RELATED"/>
    <property type="match status" value="1"/>
</dbReference>
<dbReference type="InterPro" id="IPR051678">
    <property type="entry name" value="AGP_Transferase"/>
</dbReference>
<evidence type="ECO:0000256" key="1">
    <source>
        <dbReference type="SAM" id="MobiDB-lite"/>
    </source>
</evidence>